<accession>A0ABT8KV63</accession>
<dbReference type="PROSITE" id="PS51257">
    <property type="entry name" value="PROKAR_LIPOPROTEIN"/>
    <property type="match status" value="1"/>
</dbReference>
<dbReference type="Proteomes" id="UP001172082">
    <property type="component" value="Unassembled WGS sequence"/>
</dbReference>
<dbReference type="EMBL" id="JAUJEA010000007">
    <property type="protein sequence ID" value="MDN5203355.1"/>
    <property type="molecule type" value="Genomic_DNA"/>
</dbReference>
<keyword evidence="2" id="KW-1185">Reference proteome</keyword>
<evidence type="ECO:0000313" key="1">
    <source>
        <dbReference type="EMBL" id="MDN5203355.1"/>
    </source>
</evidence>
<evidence type="ECO:0000313" key="2">
    <source>
        <dbReference type="Proteomes" id="UP001172082"/>
    </source>
</evidence>
<proteinExistence type="predicted"/>
<organism evidence="1 2">
    <name type="scientific">Splendidivirga corallicola</name>
    <dbReference type="NCBI Taxonomy" id="3051826"/>
    <lineage>
        <taxon>Bacteria</taxon>
        <taxon>Pseudomonadati</taxon>
        <taxon>Bacteroidota</taxon>
        <taxon>Cytophagia</taxon>
        <taxon>Cytophagales</taxon>
        <taxon>Splendidivirgaceae</taxon>
        <taxon>Splendidivirga</taxon>
    </lineage>
</organism>
<sequence>MRKICFGLVVLFLSACGSNGSKEQALLDSLDTLSIEAPEVSEEVISDIVQQIPSPLEISVLLKESGTKYNYSMLNSPDKASNYNNNFQKAINLGIYGTDLGYTNIYEQNQDAIGYLRSIRDLADGLSIGQFFDFETIRKLAVNSNNLDSLLLITTRNFNNINSYLQDQKRANLSILLLTGGWLEALNITCQVYSKSSGNEVLKEKIGEQKIILEQIMLLLSLYEQDTRIKAFSKELEPLKQVFDNIEITTTYAESTFEEVDGVLMIVDNSTSTINITDEHIADITRITQEIRNRLIN</sequence>
<gene>
    <name evidence="1" type="ORF">QQ008_18355</name>
</gene>
<dbReference type="RefSeq" id="WP_346753379.1">
    <property type="nucleotide sequence ID" value="NZ_JAUJEA010000007.1"/>
</dbReference>
<protein>
    <recommendedName>
        <fullName evidence="3">Lipoprotein</fullName>
    </recommendedName>
</protein>
<evidence type="ECO:0008006" key="3">
    <source>
        <dbReference type="Google" id="ProtNLM"/>
    </source>
</evidence>
<reference evidence="1" key="1">
    <citation type="submission" date="2023-06" db="EMBL/GenBank/DDBJ databases">
        <title>Genomic of Parafulvivirga corallium.</title>
        <authorList>
            <person name="Wang G."/>
        </authorList>
    </citation>
    <scope>NUCLEOTIDE SEQUENCE</scope>
    <source>
        <strain evidence="1">BMA10</strain>
    </source>
</reference>
<comment type="caution">
    <text evidence="1">The sequence shown here is derived from an EMBL/GenBank/DDBJ whole genome shotgun (WGS) entry which is preliminary data.</text>
</comment>
<name>A0ABT8KV63_9BACT</name>